<name>A0ABN6G2J8_9GAMM</name>
<dbReference type="InterPro" id="IPR045584">
    <property type="entry name" value="Pilin-like"/>
</dbReference>
<reference evidence="2 3" key="1">
    <citation type="submission" date="2021-03" db="EMBL/GenBank/DDBJ databases">
        <title>Complete Genome Sequences of Two Lysobacter Strains Isolated from Sea Water (Lysobacter caseinilyticus) and Soil (Lysobacter helvus) in South Korea.</title>
        <authorList>
            <person name="Watanabe Y."/>
            <person name="Arakawa K."/>
        </authorList>
    </citation>
    <scope>NUCLEOTIDE SEQUENCE [LARGE SCALE GENOMIC DNA]</scope>
    <source>
        <strain evidence="2 3">KVB24</strain>
    </source>
</reference>
<dbReference type="NCBIfam" id="TIGR02532">
    <property type="entry name" value="IV_pilin_GFxxxE"/>
    <property type="match status" value="1"/>
</dbReference>
<dbReference type="Pfam" id="PF16074">
    <property type="entry name" value="PilW"/>
    <property type="match status" value="1"/>
</dbReference>
<dbReference type="Pfam" id="PF07963">
    <property type="entry name" value="N_methyl"/>
    <property type="match status" value="1"/>
</dbReference>
<dbReference type="EMBL" id="AP024545">
    <property type="protein sequence ID" value="BCT94112.1"/>
    <property type="molecule type" value="Genomic_DNA"/>
</dbReference>
<dbReference type="SUPFAM" id="SSF54523">
    <property type="entry name" value="Pili subunits"/>
    <property type="match status" value="1"/>
</dbReference>
<evidence type="ECO:0000313" key="2">
    <source>
        <dbReference type="EMBL" id="BCT94112.1"/>
    </source>
</evidence>
<dbReference type="PROSITE" id="PS00409">
    <property type="entry name" value="PROKAR_NTER_METHYL"/>
    <property type="match status" value="1"/>
</dbReference>
<accession>A0ABN6G2J8</accession>
<dbReference type="RefSeq" id="WP_213437890.1">
    <property type="nucleotide sequence ID" value="NZ_AP024545.1"/>
</dbReference>
<keyword evidence="3" id="KW-1185">Reference proteome</keyword>
<dbReference type="InterPro" id="IPR012902">
    <property type="entry name" value="N_methyl_site"/>
</dbReference>
<evidence type="ECO:0000313" key="3">
    <source>
        <dbReference type="Proteomes" id="UP000681317"/>
    </source>
</evidence>
<dbReference type="Proteomes" id="UP000681317">
    <property type="component" value="Chromosome"/>
</dbReference>
<organism evidence="2 3">
    <name type="scientific">Noviluteimonas caseinilytica</name>
    <dbReference type="NCBI Taxonomy" id="2675101"/>
    <lineage>
        <taxon>Bacteria</taxon>
        <taxon>Pseudomonadati</taxon>
        <taxon>Pseudomonadota</taxon>
        <taxon>Gammaproteobacteria</taxon>
        <taxon>Lysobacterales</taxon>
        <taxon>Lysobacteraceae</taxon>
        <taxon>Noviluteimonas</taxon>
    </lineage>
</organism>
<keyword evidence="1" id="KW-0472">Membrane</keyword>
<evidence type="ECO:0000256" key="1">
    <source>
        <dbReference type="SAM" id="Phobius"/>
    </source>
</evidence>
<protein>
    <submittedName>
        <fullName evidence="2">Pilus assembly protein PilW</fullName>
    </submittedName>
</protein>
<gene>
    <name evidence="2" type="ORF">LYSCAS_31360</name>
</gene>
<keyword evidence="1" id="KW-1133">Transmembrane helix</keyword>
<sequence>MRTHSRHAFNARRRSQGFTLVELMVALVLGLIVTGAALAMFLTNQRVYATTESLGRVQENVRTAYELMARDIRETAGNPCESDLPTVNVLNSPGSNWWSTMDGGVRGYGSTTAFGDEAFGTAAGVRLTGTEAIELKSAVNDGVSVVSHNPSAASFKLSTIDHGLNVGDIAIVCDFDHAAILQLTNASPGVNDTVVHNTGTGTPGNCTKGLGFSAPTLCTALGTPYTYGPNSIIARMKMERWYIANNNRGGRSLFQSLLVNNAGTLSIAKQEIADNVINMQAQYLLAGATSYVSPASVTTAQWNSDNVIAVRIILTLRERATASPTSDVFDRTLEHTVTLRNRVP</sequence>
<keyword evidence="1" id="KW-0812">Transmembrane</keyword>
<dbReference type="InterPro" id="IPR032092">
    <property type="entry name" value="PilW"/>
</dbReference>
<proteinExistence type="predicted"/>
<feature type="transmembrane region" description="Helical" evidence="1">
    <location>
        <begin position="20"/>
        <end position="42"/>
    </location>
</feature>